<organism evidence="1 2">
    <name type="scientific">Legionella cardiaca</name>
    <dbReference type="NCBI Taxonomy" id="1071983"/>
    <lineage>
        <taxon>Bacteria</taxon>
        <taxon>Pseudomonadati</taxon>
        <taxon>Pseudomonadota</taxon>
        <taxon>Gammaproteobacteria</taxon>
        <taxon>Legionellales</taxon>
        <taxon>Legionellaceae</taxon>
        <taxon>Legionella</taxon>
    </lineage>
</organism>
<name>A0ABY8AT41_9GAMM</name>
<dbReference type="Proteomes" id="UP001222087">
    <property type="component" value="Chromosome"/>
</dbReference>
<dbReference type="RefSeq" id="WP_275088308.1">
    <property type="nucleotide sequence ID" value="NZ_CP119078.1"/>
</dbReference>
<evidence type="ECO:0000313" key="1">
    <source>
        <dbReference type="EMBL" id="WED42486.1"/>
    </source>
</evidence>
<proteinExistence type="predicted"/>
<protein>
    <submittedName>
        <fullName evidence="1">Uncharacterized protein</fullName>
    </submittedName>
</protein>
<reference evidence="1 2" key="1">
    <citation type="submission" date="2023-02" db="EMBL/GenBank/DDBJ databases">
        <title>Genome Sequence of L. cardiaca H63T.</title>
        <authorList>
            <person name="Lopez A.E."/>
            <person name="Cianciotto N.P."/>
        </authorList>
    </citation>
    <scope>NUCLEOTIDE SEQUENCE [LARGE SCALE GENOMIC DNA]</scope>
    <source>
        <strain evidence="1 2">H63</strain>
    </source>
</reference>
<sequence length="324" mass="37053">MTYEYQRSDFTCNNPEYFMAVCQYKTHSYVMVGVRDSKTGEQLILNSIGRKGGFFGTNLTNELMPNREQSIGIQAFTITKDQYGEFVHFLEEMLKVGKSNATVLAVPSEWLPNEKPNDNNDNVSFSWVNLKPTGFITKSEKGDVYDASKIQQGIALNNNCRTTAKYLTKTTMTAESLPNVPSFYRSSLPFKAILSQGKISTPLFIYPPPPPAIQDPEMKKQWEVLKKIYARIDKIAKSSSDDNSKSSHEKFNSLKGLYQTQYNKLVGKQSSLKELMDDINQYVLQEKSVIDDKRSFMGRFFKFKTATRKMFNEIQEECSKIKPK</sequence>
<evidence type="ECO:0000313" key="2">
    <source>
        <dbReference type="Proteomes" id="UP001222087"/>
    </source>
</evidence>
<keyword evidence="2" id="KW-1185">Reference proteome</keyword>
<gene>
    <name evidence="1" type="ORF">PXX05_11245</name>
</gene>
<accession>A0ABY8AT41</accession>
<dbReference type="EMBL" id="CP119078">
    <property type="protein sequence ID" value="WED42486.1"/>
    <property type="molecule type" value="Genomic_DNA"/>
</dbReference>